<name>A0ABX1Y5X5_9BACL</name>
<evidence type="ECO:0008006" key="5">
    <source>
        <dbReference type="Google" id="ProtNLM"/>
    </source>
</evidence>
<dbReference type="Pfam" id="PF07221">
    <property type="entry name" value="GlcNAc_2-epim"/>
    <property type="match status" value="1"/>
</dbReference>
<dbReference type="Gene3D" id="1.50.10.10">
    <property type="match status" value="1"/>
</dbReference>
<organism evidence="3 4">
    <name type="scientific">Paenibacillus phytorum</name>
    <dbReference type="NCBI Taxonomy" id="2654977"/>
    <lineage>
        <taxon>Bacteria</taxon>
        <taxon>Bacillati</taxon>
        <taxon>Bacillota</taxon>
        <taxon>Bacilli</taxon>
        <taxon>Bacillales</taxon>
        <taxon>Paenibacillaceae</taxon>
        <taxon>Paenibacillus</taxon>
    </lineage>
</organism>
<evidence type="ECO:0000256" key="2">
    <source>
        <dbReference type="ARBA" id="ARBA00023235"/>
    </source>
</evidence>
<evidence type="ECO:0000313" key="4">
    <source>
        <dbReference type="Proteomes" id="UP000616779"/>
    </source>
</evidence>
<evidence type="ECO:0000313" key="3">
    <source>
        <dbReference type="EMBL" id="NOU75368.1"/>
    </source>
</evidence>
<evidence type="ECO:0000256" key="1">
    <source>
        <dbReference type="ARBA" id="ARBA00008558"/>
    </source>
</evidence>
<sequence length="428" mass="49303">MSIPLNDHELFHFYTDHLKNTLLPFWLRSVDWEDGGYFNAYDNSGTHLVSTDKFTWSQGRFVWIYAKLASMDTDIFDQEERCHFLKLAEHGAEFLMKHCLLENGSCTFLMDKRGNPKLAAASNRYDSSIFADCFVIAGLAKYAAVSGDRNNLHFARQLYRSVIGRIQEGSYVTEPYPIPLGYKSHSIPMILLNVTQELYEAEEEVLGVQTEELKNNMLSYMDEICNHFMDEDFVLNEMIGTDNKRVDSLLGRYCNPGHTVEDMWFVVHAALKLNRNSYISKAARTTAKMLELGWDHEFGGIFLFVDREGGPPRGNKEGIAHTSMVKQIEQNWDSKLWWPHSEALYSTMLLYKLTGDTELLAQYNRLHDYSFKTFPNPDRSVGEWIQIRSRSGKPINQVVALPVKDPYHIIRNVILIIELLATKEVITE</sequence>
<gene>
    <name evidence="3" type="ORF">GC098_28970</name>
</gene>
<dbReference type="EMBL" id="WHOA01000205">
    <property type="protein sequence ID" value="NOU75368.1"/>
    <property type="molecule type" value="Genomic_DNA"/>
</dbReference>
<reference evidence="3 4" key="1">
    <citation type="submission" date="2019-10" db="EMBL/GenBank/DDBJ databases">
        <title>Description of Paenibacillus terrestris sp. nov.</title>
        <authorList>
            <person name="Carlier A."/>
            <person name="Qi S."/>
        </authorList>
    </citation>
    <scope>NUCLEOTIDE SEQUENCE [LARGE SCALE GENOMIC DNA]</scope>
    <source>
        <strain evidence="3 4">LMG 31458</strain>
    </source>
</reference>
<dbReference type="InterPro" id="IPR010819">
    <property type="entry name" value="AGE/CE"/>
</dbReference>
<accession>A0ABX1Y5X5</accession>
<dbReference type="InterPro" id="IPR008928">
    <property type="entry name" value="6-hairpin_glycosidase_sf"/>
</dbReference>
<dbReference type="SUPFAM" id="SSF48208">
    <property type="entry name" value="Six-hairpin glycosidases"/>
    <property type="match status" value="1"/>
</dbReference>
<dbReference type="PANTHER" id="PTHR15108">
    <property type="entry name" value="N-ACYLGLUCOSAMINE-2-EPIMERASE"/>
    <property type="match status" value="1"/>
</dbReference>
<proteinExistence type="inferred from homology"/>
<dbReference type="RefSeq" id="WP_171646918.1">
    <property type="nucleotide sequence ID" value="NZ_WHOA01000205.1"/>
</dbReference>
<keyword evidence="2" id="KW-0413">Isomerase</keyword>
<protein>
    <recommendedName>
        <fullName evidence="5">N-acylglucosamine 2-epimerase</fullName>
    </recommendedName>
</protein>
<comment type="similarity">
    <text evidence="1">Belongs to the N-acylglucosamine 2-epimerase family.</text>
</comment>
<comment type="caution">
    <text evidence="3">The sequence shown here is derived from an EMBL/GenBank/DDBJ whole genome shotgun (WGS) entry which is preliminary data.</text>
</comment>
<keyword evidence="4" id="KW-1185">Reference proteome</keyword>
<dbReference type="Proteomes" id="UP000616779">
    <property type="component" value="Unassembled WGS sequence"/>
</dbReference>
<dbReference type="InterPro" id="IPR012341">
    <property type="entry name" value="6hp_glycosidase-like_sf"/>
</dbReference>